<dbReference type="InterPro" id="IPR017441">
    <property type="entry name" value="Protein_kinase_ATP_BS"/>
</dbReference>
<dbReference type="EMBL" id="WOCE01000021">
    <property type="protein sequence ID" value="KAE9589333.1"/>
    <property type="molecule type" value="Genomic_DNA"/>
</dbReference>
<dbReference type="Gene3D" id="3.30.430.20">
    <property type="entry name" value="Gnk2 domain, C-X8-C-X2-C motif"/>
    <property type="match status" value="2"/>
</dbReference>
<comment type="subcellular location">
    <subcellularLocation>
        <location evidence="1">Membrane</location>
        <topology evidence="1">Single-pass membrane protein</topology>
    </subcellularLocation>
</comment>
<keyword evidence="6" id="KW-0677">Repeat</keyword>
<dbReference type="Proteomes" id="UP000447434">
    <property type="component" value="Chromosome 21"/>
</dbReference>
<evidence type="ECO:0000256" key="10">
    <source>
        <dbReference type="ARBA" id="ARBA00022989"/>
    </source>
</evidence>
<evidence type="ECO:0000256" key="2">
    <source>
        <dbReference type="ARBA" id="ARBA00022527"/>
    </source>
</evidence>
<evidence type="ECO:0000256" key="1">
    <source>
        <dbReference type="ARBA" id="ARBA00004167"/>
    </source>
</evidence>
<dbReference type="PROSITE" id="PS51473">
    <property type="entry name" value="GNK2"/>
    <property type="match status" value="2"/>
</dbReference>
<sequence>MILIITKMLLFYINHVVTPFLLLSMLFVSLTSSTPTYNGLYCPNNTKYETNNNTVFQTNLNVLLSCLLSNATHGTSSYTTAMGMGNSNAVNGVYLCRGDVSSATCTECMTTAVANIKNLCPNKSESIIWYDECMVRYTNTYFNPLSIDPRLNLWENESISTSEIDEFNEKLLSFLGSLASEAANSVSAVKYSTGEWDFTEEIRVYGLAQCVPGVTNDQCEGCLVNASRTLETCCEGKEGARALLPWCNIRYDLFQFYNTSGTSISPPPPGKKKLDTKTIAIIVVVVVFSVILFCLGCGFLLRRRLRKKYKTLLKENFGDEGAALESLQFSLAAIEVATKKFSNENKIGKGGFGEVYKGILSNGREIAVKKLSQSSGQGAIEFKNEVLLIAKLQHRNLVTLLGFCLDQHEKMLIYEYVPNESLDYFLFGSHKSKLLNWSERYRIIKGIAQGIHYLHDHSRLKIIHRDLKASNVLLDSSMNPKISDFGMARIIALDQDRGSTCRIVGTYGYMSPEYAMHGQFSEKSDVFSFGVILLEIISAKRNARSIFSDDLDDLLSYAWKQWRDETPLKIVDQDIKESCNHSEVIKCIQIGLLCVQDRPDDRPTMAKIVSYFSTTHSEAELPYPGQPINSMHNQILQNMVAEESSSVSKQVNELSMPR</sequence>
<keyword evidence="2" id="KW-0723">Serine/threonine-protein kinase</keyword>
<evidence type="ECO:0000256" key="8">
    <source>
        <dbReference type="ARBA" id="ARBA00022777"/>
    </source>
</evidence>
<dbReference type="GO" id="GO:0005886">
    <property type="term" value="C:plasma membrane"/>
    <property type="evidence" value="ECO:0007669"/>
    <property type="project" value="TreeGrafter"/>
</dbReference>
<proteinExistence type="predicted"/>
<evidence type="ECO:0000256" key="6">
    <source>
        <dbReference type="ARBA" id="ARBA00022737"/>
    </source>
</evidence>
<dbReference type="GO" id="GO:0005524">
    <property type="term" value="F:ATP binding"/>
    <property type="evidence" value="ECO:0007669"/>
    <property type="project" value="UniProtKB-UniRule"/>
</dbReference>
<keyword evidence="5" id="KW-0732">Signal</keyword>
<keyword evidence="7" id="KW-0547">Nucleotide-binding</keyword>
<accession>A0A6A5LP74</accession>
<dbReference type="Pfam" id="PF07714">
    <property type="entry name" value="PK_Tyr_Ser-Thr"/>
    <property type="match status" value="1"/>
</dbReference>
<evidence type="ECO:0000256" key="9">
    <source>
        <dbReference type="ARBA" id="ARBA00022840"/>
    </source>
</evidence>
<protein>
    <submittedName>
        <fullName evidence="14">Uncharacterized protein</fullName>
    </submittedName>
</protein>
<dbReference type="PROSITE" id="PS50011">
    <property type="entry name" value="PROTEIN_KINASE_DOM"/>
    <property type="match status" value="1"/>
</dbReference>
<dbReference type="Pfam" id="PF01657">
    <property type="entry name" value="Stress-antifung"/>
    <property type="match status" value="2"/>
</dbReference>
<evidence type="ECO:0000256" key="5">
    <source>
        <dbReference type="ARBA" id="ARBA00022729"/>
    </source>
</evidence>
<dbReference type="OrthoDB" id="688481at2759"/>
<comment type="caution">
    <text evidence="14">The sequence shown here is derived from an EMBL/GenBank/DDBJ whole genome shotgun (WGS) entry which is preliminary data.</text>
</comment>
<dbReference type="InterPro" id="IPR011009">
    <property type="entry name" value="Kinase-like_dom_sf"/>
</dbReference>
<dbReference type="CDD" id="cd23509">
    <property type="entry name" value="Gnk2-like"/>
    <property type="match status" value="2"/>
</dbReference>
<keyword evidence="9" id="KW-0067">ATP-binding</keyword>
<dbReference type="GO" id="GO:0004674">
    <property type="term" value="F:protein serine/threonine kinase activity"/>
    <property type="evidence" value="ECO:0007669"/>
    <property type="project" value="UniProtKB-KW"/>
</dbReference>
<dbReference type="PROSITE" id="PS00107">
    <property type="entry name" value="PROTEIN_KINASE_ATP"/>
    <property type="match status" value="1"/>
</dbReference>
<dbReference type="InterPro" id="IPR038408">
    <property type="entry name" value="GNK2_sf"/>
</dbReference>
<dbReference type="GO" id="GO:0042742">
    <property type="term" value="P:defense response to bacterium"/>
    <property type="evidence" value="ECO:0007669"/>
    <property type="project" value="TreeGrafter"/>
</dbReference>
<dbReference type="PROSITE" id="PS00108">
    <property type="entry name" value="PROTEIN_KINASE_ST"/>
    <property type="match status" value="1"/>
</dbReference>
<keyword evidence="10" id="KW-1133">Transmembrane helix</keyword>
<dbReference type="FunFam" id="3.30.200.20:FF:000727">
    <property type="entry name" value="Cysteine-rich RLK (RECEPTOR-like protein kinase) 23"/>
    <property type="match status" value="1"/>
</dbReference>
<keyword evidence="11" id="KW-0472">Membrane</keyword>
<dbReference type="Gene3D" id="1.10.510.10">
    <property type="entry name" value="Transferase(Phosphotransferase) domain 1"/>
    <property type="match status" value="1"/>
</dbReference>
<dbReference type="InterPro" id="IPR002902">
    <property type="entry name" value="GNK2"/>
</dbReference>
<keyword evidence="15" id="KW-1185">Reference proteome</keyword>
<dbReference type="InterPro" id="IPR001245">
    <property type="entry name" value="Ser-Thr/Tyr_kinase_cat_dom"/>
</dbReference>
<evidence type="ECO:0000256" key="12">
    <source>
        <dbReference type="ARBA" id="ARBA00023170"/>
    </source>
</evidence>
<keyword evidence="8" id="KW-0418">Kinase</keyword>
<evidence type="ECO:0000256" key="13">
    <source>
        <dbReference type="ARBA" id="ARBA00023180"/>
    </source>
</evidence>
<keyword evidence="3" id="KW-0808">Transferase</keyword>
<evidence type="ECO:0000256" key="7">
    <source>
        <dbReference type="ARBA" id="ARBA00022741"/>
    </source>
</evidence>
<evidence type="ECO:0000256" key="3">
    <source>
        <dbReference type="ARBA" id="ARBA00022679"/>
    </source>
</evidence>
<evidence type="ECO:0000313" key="15">
    <source>
        <dbReference type="Proteomes" id="UP000447434"/>
    </source>
</evidence>
<evidence type="ECO:0000313" key="14">
    <source>
        <dbReference type="EMBL" id="KAE9589333.1"/>
    </source>
</evidence>
<dbReference type="FunFam" id="1.10.510.10:FF:000129">
    <property type="entry name" value="cysteine-rich receptor-like protein kinase 10"/>
    <property type="match status" value="1"/>
</dbReference>
<gene>
    <name evidence="14" type="ORF">Lalb_Chr21g0307921</name>
</gene>
<keyword evidence="13" id="KW-0325">Glycoprotein</keyword>
<dbReference type="Gene3D" id="3.30.200.20">
    <property type="entry name" value="Phosphorylase Kinase, domain 1"/>
    <property type="match status" value="1"/>
</dbReference>
<dbReference type="InterPro" id="IPR008271">
    <property type="entry name" value="Ser/Thr_kinase_AS"/>
</dbReference>
<evidence type="ECO:0000256" key="11">
    <source>
        <dbReference type="ARBA" id="ARBA00023136"/>
    </source>
</evidence>
<dbReference type="PANTHER" id="PTHR27002:SF589">
    <property type="entry name" value="CYSTEINE-RICH RECEPTOR-KINASE-LIKE PROTEIN"/>
    <property type="match status" value="1"/>
</dbReference>
<dbReference type="SUPFAM" id="SSF56112">
    <property type="entry name" value="Protein kinase-like (PK-like)"/>
    <property type="match status" value="1"/>
</dbReference>
<dbReference type="SMART" id="SM00220">
    <property type="entry name" value="S_TKc"/>
    <property type="match status" value="1"/>
</dbReference>
<dbReference type="AlphaFoldDB" id="A0A6A5LP74"/>
<keyword evidence="12" id="KW-0675">Receptor</keyword>
<dbReference type="CDD" id="cd14066">
    <property type="entry name" value="STKc_IRAK"/>
    <property type="match status" value="1"/>
</dbReference>
<name>A0A6A5LP74_LUPAL</name>
<reference evidence="15" key="1">
    <citation type="journal article" date="2020" name="Nat. Commun.">
        <title>Genome sequence of the cluster root forming white lupin.</title>
        <authorList>
            <person name="Hufnagel B."/>
            <person name="Marques A."/>
            <person name="Soriano A."/>
            <person name="Marques L."/>
            <person name="Divol F."/>
            <person name="Doumas P."/>
            <person name="Sallet E."/>
            <person name="Mancinotti D."/>
            <person name="Carrere S."/>
            <person name="Marande W."/>
            <person name="Arribat S."/>
            <person name="Keller J."/>
            <person name="Huneau C."/>
            <person name="Blein T."/>
            <person name="Aime D."/>
            <person name="Laguerre M."/>
            <person name="Taylor J."/>
            <person name="Schubert V."/>
            <person name="Nelson M."/>
            <person name="Geu-Flores F."/>
            <person name="Crespi M."/>
            <person name="Gallardo-Guerrero K."/>
            <person name="Delaux P.-M."/>
            <person name="Salse J."/>
            <person name="Berges H."/>
            <person name="Guyot R."/>
            <person name="Gouzy J."/>
            <person name="Peret B."/>
        </authorList>
    </citation>
    <scope>NUCLEOTIDE SEQUENCE [LARGE SCALE GENOMIC DNA]</scope>
    <source>
        <strain evidence="15">cv. Amiga</strain>
    </source>
</reference>
<keyword evidence="4" id="KW-0812">Transmembrane</keyword>
<dbReference type="PANTHER" id="PTHR27002">
    <property type="entry name" value="RECEPTOR-LIKE SERINE/THREONINE-PROTEIN KINASE SD1-8"/>
    <property type="match status" value="1"/>
</dbReference>
<evidence type="ECO:0000256" key="4">
    <source>
        <dbReference type="ARBA" id="ARBA00022692"/>
    </source>
</evidence>
<organism evidence="14 15">
    <name type="scientific">Lupinus albus</name>
    <name type="common">White lupine</name>
    <name type="synonym">Lupinus termis</name>
    <dbReference type="NCBI Taxonomy" id="3870"/>
    <lineage>
        <taxon>Eukaryota</taxon>
        <taxon>Viridiplantae</taxon>
        <taxon>Streptophyta</taxon>
        <taxon>Embryophyta</taxon>
        <taxon>Tracheophyta</taxon>
        <taxon>Spermatophyta</taxon>
        <taxon>Magnoliopsida</taxon>
        <taxon>eudicotyledons</taxon>
        <taxon>Gunneridae</taxon>
        <taxon>Pentapetalae</taxon>
        <taxon>rosids</taxon>
        <taxon>fabids</taxon>
        <taxon>Fabales</taxon>
        <taxon>Fabaceae</taxon>
        <taxon>Papilionoideae</taxon>
        <taxon>50 kb inversion clade</taxon>
        <taxon>genistoids sensu lato</taxon>
        <taxon>core genistoids</taxon>
        <taxon>Genisteae</taxon>
        <taxon>Lupinus</taxon>
    </lineage>
</organism>
<dbReference type="InterPro" id="IPR000719">
    <property type="entry name" value="Prot_kinase_dom"/>
</dbReference>